<accession>A0A2K2EZG3</accession>
<protein>
    <recommendedName>
        <fullName evidence="2">alpha-L-rhamnosidase</fullName>
        <ecNumber evidence="2">3.2.1.40</ecNumber>
    </recommendedName>
</protein>
<evidence type="ECO:0000259" key="5">
    <source>
        <dbReference type="Pfam" id="PF17389"/>
    </source>
</evidence>
<dbReference type="EMBL" id="NIOJ01000093">
    <property type="protein sequence ID" value="PNT94699.1"/>
    <property type="molecule type" value="Genomic_DNA"/>
</dbReference>
<dbReference type="InterPro" id="IPR013737">
    <property type="entry name" value="Bac_rhamnosid_N"/>
</dbReference>
<dbReference type="SUPFAM" id="SSF48208">
    <property type="entry name" value="Six-hairpin glycosidases"/>
    <property type="match status" value="1"/>
</dbReference>
<evidence type="ECO:0000313" key="7">
    <source>
        <dbReference type="Proteomes" id="UP000236151"/>
    </source>
</evidence>
<keyword evidence="7" id="KW-1185">Reference proteome</keyword>
<dbReference type="GO" id="GO:0005975">
    <property type="term" value="P:carbohydrate metabolic process"/>
    <property type="evidence" value="ECO:0007669"/>
    <property type="project" value="InterPro"/>
</dbReference>
<feature type="domain" description="Alpha-L-rhamnosidase concanavalin-like" evidence="3">
    <location>
        <begin position="222"/>
        <end position="305"/>
    </location>
</feature>
<reference evidence="6 7" key="1">
    <citation type="submission" date="2017-06" db="EMBL/GenBank/DDBJ databases">
        <title>Investigating the central metabolism of Clostridium thermosuccinogenes.</title>
        <authorList>
            <person name="Koendjbiharie J.G."/>
            <person name="van Kranenburg R."/>
        </authorList>
    </citation>
    <scope>NUCLEOTIDE SEQUENCE [LARGE SCALE GENOMIC DNA]</scope>
    <source>
        <strain evidence="6 7">DSM 5806</strain>
    </source>
</reference>
<dbReference type="AlphaFoldDB" id="A0A2K2EZG3"/>
<evidence type="ECO:0000256" key="1">
    <source>
        <dbReference type="ARBA" id="ARBA00001445"/>
    </source>
</evidence>
<proteinExistence type="predicted"/>
<dbReference type="InterPro" id="IPR016007">
    <property type="entry name" value="Alpha_rhamnosid"/>
</dbReference>
<dbReference type="Gene3D" id="1.50.10.10">
    <property type="match status" value="1"/>
</dbReference>
<evidence type="ECO:0000259" key="4">
    <source>
        <dbReference type="Pfam" id="PF08531"/>
    </source>
</evidence>
<organism evidence="6 7">
    <name type="scientific">Clostridium thermosuccinogenes</name>
    <dbReference type="NCBI Taxonomy" id="84032"/>
    <lineage>
        <taxon>Bacteria</taxon>
        <taxon>Bacillati</taxon>
        <taxon>Bacillota</taxon>
        <taxon>Clostridia</taxon>
        <taxon>Eubacteriales</taxon>
        <taxon>Clostridiaceae</taxon>
        <taxon>Clostridium</taxon>
    </lineage>
</organism>
<dbReference type="GO" id="GO:0030596">
    <property type="term" value="F:alpha-L-rhamnosidase activity"/>
    <property type="evidence" value="ECO:0007669"/>
    <property type="project" value="UniProtKB-EC"/>
</dbReference>
<dbReference type="OrthoDB" id="9761045at2"/>
<name>A0A2K2EZG3_9CLOT</name>
<dbReference type="Gene3D" id="2.60.120.260">
    <property type="entry name" value="Galactose-binding domain-like"/>
    <property type="match status" value="2"/>
</dbReference>
<sequence>MSFNPAKWVRAGSCEAPYIRKTFTADDFTEARINICGLGFFQLYINGNRVSDHVLVPAWTDYEDRGKRRLLYPINDKFTHRIYYLSYDITSYLVKGKNGIGVLLGNGWYNQNKRNVEGDLWYDKPKLIFNIILKTKTGEEYVVSDETLKWTQSHVIENNIYFGEKHDLSLKLPDFSLSTFDDSSWKAVSILEDTHSIMELQTCPADKKIRTIKPTIVKRLNDSIIYDCGENTVGWVKLEYQGEDGGFVKVAHAEVLAEDNSSLSYDSAGGNDQIQTDTYINIPKNTILEPEFDWHGFRYFQVYGDAKPLEVAVIHTDIPVTSSFDSDNEMLNWLYKTMINTFLCNAHLGVPSDCPHRERLGYTGDGQLVCDTGMLLLGSRLFYKKWMQDIADCQDPNTGHVQHTAPFYGGGGGPGGWGCAIVEVPYRYYKHFGDKEILEKYYPHMVKYIEYLYNHSENGLVVSEEKGGWCLGEWCAPPHVMLPEPFINTYFYIKSMEKMKEIADVLNIPFQFDERIAFSKQALIDTYYDEKNNSFCGSVQGADAFALDLNIGNAEMLRNLVKKYNEAKVLDTGIFGTDVLIKVLFENGFAQTAFDLLTQDGYPSFAHMKNNGATTFWEDWHGKSSHNHPMFGACVKYLYYGLLGIKQNEGSVGFSSVTISPQFVNGLNHIKGEIETKSGKIAVELTKKISTADCYILIDGSIDASFKYNRNCRKLVIGKNRFTIEL</sequence>
<evidence type="ECO:0000256" key="2">
    <source>
        <dbReference type="ARBA" id="ARBA00012652"/>
    </source>
</evidence>
<evidence type="ECO:0000313" key="6">
    <source>
        <dbReference type="EMBL" id="PNT94699.1"/>
    </source>
</evidence>
<dbReference type="RefSeq" id="WP_103083198.1">
    <property type="nucleotide sequence ID" value="NZ_CP021850.1"/>
</dbReference>
<dbReference type="KEGG" id="cthd:CDO33_12890"/>
<dbReference type="Proteomes" id="UP000236151">
    <property type="component" value="Unassembled WGS sequence"/>
</dbReference>
<gene>
    <name evidence="6" type="ORF">CDQ84_18460</name>
</gene>
<dbReference type="Pfam" id="PF08531">
    <property type="entry name" value="Bac_rhamnosid_N"/>
    <property type="match status" value="2"/>
</dbReference>
<dbReference type="Pfam" id="PF05592">
    <property type="entry name" value="Bac_rhamnosid"/>
    <property type="match status" value="1"/>
</dbReference>
<feature type="domain" description="Bacterial alpha-L-rhamnosidase N-terminal" evidence="4">
    <location>
        <begin position="29"/>
        <end position="65"/>
    </location>
</feature>
<dbReference type="Pfam" id="PF17389">
    <property type="entry name" value="Bac_rhamnosid6H"/>
    <property type="match status" value="1"/>
</dbReference>
<dbReference type="InterPro" id="IPR035396">
    <property type="entry name" value="Bac_rhamnosid6H"/>
</dbReference>
<dbReference type="PANTHER" id="PTHR33307">
    <property type="entry name" value="ALPHA-RHAMNOSIDASE (EUROFUNG)"/>
    <property type="match status" value="1"/>
</dbReference>
<dbReference type="InterPro" id="IPR012341">
    <property type="entry name" value="6hp_glycosidase-like_sf"/>
</dbReference>
<dbReference type="InterPro" id="IPR008902">
    <property type="entry name" value="Rhamnosid_concanavalin"/>
</dbReference>
<dbReference type="InterPro" id="IPR008928">
    <property type="entry name" value="6-hairpin_glycosidase_sf"/>
</dbReference>
<dbReference type="PANTHER" id="PTHR33307:SF6">
    <property type="entry name" value="ALPHA-RHAMNOSIDASE (EUROFUNG)-RELATED"/>
    <property type="match status" value="1"/>
</dbReference>
<feature type="domain" description="Bacterial alpha-L-rhamnosidase N-terminal" evidence="4">
    <location>
        <begin position="70"/>
        <end position="205"/>
    </location>
</feature>
<feature type="domain" description="Alpha-L-rhamnosidase six-hairpin glycosidase" evidence="5">
    <location>
        <begin position="321"/>
        <end position="639"/>
    </location>
</feature>
<comment type="catalytic activity">
    <reaction evidence="1">
        <text>Hydrolysis of terminal non-reducing alpha-L-rhamnose residues in alpha-L-rhamnosides.</text>
        <dbReference type="EC" id="3.2.1.40"/>
    </reaction>
</comment>
<dbReference type="EC" id="3.2.1.40" evidence="2"/>
<comment type="caution">
    <text evidence="6">The sequence shown here is derived from an EMBL/GenBank/DDBJ whole genome shotgun (WGS) entry which is preliminary data.</text>
</comment>
<evidence type="ECO:0000259" key="3">
    <source>
        <dbReference type="Pfam" id="PF05592"/>
    </source>
</evidence>